<dbReference type="NCBIfam" id="NF003211">
    <property type="entry name" value="PRK04173.1"/>
    <property type="match status" value="1"/>
</dbReference>
<evidence type="ECO:0000256" key="3">
    <source>
        <dbReference type="ARBA" id="ARBA00022598"/>
    </source>
</evidence>
<feature type="binding site" evidence="8">
    <location>
        <begin position="375"/>
        <end position="376"/>
    </location>
    <ligand>
        <name>ATP</name>
        <dbReference type="ChEBI" id="CHEBI:30616"/>
    </ligand>
</feature>
<feature type="binding site" evidence="8">
    <location>
        <begin position="443"/>
        <end position="446"/>
    </location>
    <ligand>
        <name>ATP</name>
        <dbReference type="ChEBI" id="CHEBI:30616"/>
    </ligand>
</feature>
<keyword evidence="7 8" id="KW-0030">Aminoacyl-tRNA synthetase</keyword>
<keyword evidence="2 8" id="KW-0963">Cytoplasm</keyword>
<comment type="subunit">
    <text evidence="8">Homodimer.</text>
</comment>
<dbReference type="InterPro" id="IPR036621">
    <property type="entry name" value="Anticodon-bd_dom_sf"/>
</dbReference>
<dbReference type="CDD" id="cd00858">
    <property type="entry name" value="GlyRS_anticodon"/>
    <property type="match status" value="1"/>
</dbReference>
<dbReference type="InterPro" id="IPR006195">
    <property type="entry name" value="aa-tRNA-synth_II"/>
</dbReference>
<dbReference type="EC" id="6.1.1.14" evidence="8"/>
<comment type="catalytic activity">
    <reaction evidence="8">
        <text>tRNA(Gly) + glycine + ATP = glycyl-tRNA(Gly) + AMP + diphosphate</text>
        <dbReference type="Rhea" id="RHEA:16013"/>
        <dbReference type="Rhea" id="RHEA-COMP:9664"/>
        <dbReference type="Rhea" id="RHEA-COMP:9683"/>
        <dbReference type="ChEBI" id="CHEBI:30616"/>
        <dbReference type="ChEBI" id="CHEBI:33019"/>
        <dbReference type="ChEBI" id="CHEBI:57305"/>
        <dbReference type="ChEBI" id="CHEBI:78442"/>
        <dbReference type="ChEBI" id="CHEBI:78522"/>
        <dbReference type="ChEBI" id="CHEBI:456215"/>
        <dbReference type="EC" id="6.1.1.14"/>
    </reaction>
</comment>
<keyword evidence="5 8" id="KW-0067">ATP-binding</keyword>
<organism evidence="10 11">
    <name type="scientific">Entotheonella factor</name>
    <dbReference type="NCBI Taxonomy" id="1429438"/>
    <lineage>
        <taxon>Bacteria</taxon>
        <taxon>Pseudomonadati</taxon>
        <taxon>Nitrospinota/Tectimicrobiota group</taxon>
        <taxon>Candidatus Tectimicrobiota</taxon>
        <taxon>Candidatus Entotheonellia</taxon>
        <taxon>Candidatus Entotheonellales</taxon>
        <taxon>Candidatus Entotheonellaceae</taxon>
        <taxon>Candidatus Entotheonella</taxon>
    </lineage>
</organism>
<dbReference type="InterPro" id="IPR033731">
    <property type="entry name" value="GlyRS-like_core"/>
</dbReference>
<feature type="binding site" evidence="8">
    <location>
        <position position="255"/>
    </location>
    <ligand>
        <name>substrate</name>
    </ligand>
</feature>
<dbReference type="PROSITE" id="PS50862">
    <property type="entry name" value="AA_TRNA_LIGASE_II"/>
    <property type="match status" value="1"/>
</dbReference>
<comment type="similarity">
    <text evidence="1 8">Belongs to the class-II aminoacyl-tRNA synthetase family.</text>
</comment>
<dbReference type="CDD" id="cd00774">
    <property type="entry name" value="GlyRS-like_core"/>
    <property type="match status" value="1"/>
</dbReference>
<dbReference type="NCBIfam" id="TIGR00389">
    <property type="entry name" value="glyS_dimeric"/>
    <property type="match status" value="1"/>
</dbReference>
<evidence type="ECO:0000256" key="2">
    <source>
        <dbReference type="ARBA" id="ARBA00022490"/>
    </source>
</evidence>
<dbReference type="GO" id="GO:1990742">
    <property type="term" value="C:microvesicle"/>
    <property type="evidence" value="ECO:0007669"/>
    <property type="project" value="UniProtKB-ARBA"/>
</dbReference>
<evidence type="ECO:0000313" key="11">
    <source>
        <dbReference type="Proteomes" id="UP000019141"/>
    </source>
</evidence>
<dbReference type="GO" id="GO:0070062">
    <property type="term" value="C:extracellular exosome"/>
    <property type="evidence" value="ECO:0007669"/>
    <property type="project" value="UniProtKB-ARBA"/>
</dbReference>
<dbReference type="Pfam" id="PF03129">
    <property type="entry name" value="HGTP_anticodon"/>
    <property type="match status" value="1"/>
</dbReference>
<dbReference type="GO" id="GO:0006426">
    <property type="term" value="P:glycyl-tRNA aminoacylation"/>
    <property type="evidence" value="ECO:0007669"/>
    <property type="project" value="UniProtKB-UniRule"/>
</dbReference>
<evidence type="ECO:0000256" key="5">
    <source>
        <dbReference type="ARBA" id="ARBA00022840"/>
    </source>
</evidence>
<comment type="function">
    <text evidence="8">Catalyzes the attachment of glycine to tRNA(Gly).</text>
</comment>
<dbReference type="PANTHER" id="PTHR10745">
    <property type="entry name" value="GLYCYL-TRNA SYNTHETASE/DNA POLYMERASE SUBUNIT GAMMA-2"/>
    <property type="match status" value="1"/>
</dbReference>
<evidence type="ECO:0000256" key="1">
    <source>
        <dbReference type="ARBA" id="ARBA00008226"/>
    </source>
</evidence>
<feature type="domain" description="Aminoacyl-transfer RNA synthetases class-II family profile" evidence="9">
    <location>
        <begin position="235"/>
        <end position="478"/>
    </location>
</feature>
<feature type="binding site" evidence="8">
    <location>
        <begin position="302"/>
        <end position="306"/>
    </location>
    <ligand>
        <name>substrate</name>
    </ligand>
</feature>
<dbReference type="InterPro" id="IPR002314">
    <property type="entry name" value="aa-tRNA-synt_IIb"/>
</dbReference>
<reference evidence="10 11" key="1">
    <citation type="journal article" date="2014" name="Nature">
        <title>An environmental bacterial taxon with a large and distinct metabolic repertoire.</title>
        <authorList>
            <person name="Wilson M.C."/>
            <person name="Mori T."/>
            <person name="Ruckert C."/>
            <person name="Uria A.R."/>
            <person name="Helf M.J."/>
            <person name="Takada K."/>
            <person name="Gernert C."/>
            <person name="Steffens U.A."/>
            <person name="Heycke N."/>
            <person name="Schmitt S."/>
            <person name="Rinke C."/>
            <person name="Helfrich E.J."/>
            <person name="Brachmann A.O."/>
            <person name="Gurgui C."/>
            <person name="Wakimoto T."/>
            <person name="Kracht M."/>
            <person name="Crusemann M."/>
            <person name="Hentschel U."/>
            <person name="Abe I."/>
            <person name="Matsunaga S."/>
            <person name="Kalinowski J."/>
            <person name="Takeyama H."/>
            <person name="Piel J."/>
        </authorList>
    </citation>
    <scope>NUCLEOTIDE SEQUENCE [LARGE SCALE GENOMIC DNA]</scope>
    <source>
        <strain evidence="11">TSY1</strain>
    </source>
</reference>
<evidence type="ECO:0000256" key="7">
    <source>
        <dbReference type="ARBA" id="ARBA00023146"/>
    </source>
</evidence>
<keyword evidence="11" id="KW-1185">Reference proteome</keyword>
<evidence type="ECO:0000256" key="4">
    <source>
        <dbReference type="ARBA" id="ARBA00022741"/>
    </source>
</evidence>
<gene>
    <name evidence="8" type="primary">glyQS</name>
    <name evidence="10" type="ORF">ETSY1_33700</name>
</gene>
<dbReference type="GO" id="GO:0005524">
    <property type="term" value="F:ATP binding"/>
    <property type="evidence" value="ECO:0007669"/>
    <property type="project" value="UniProtKB-UniRule"/>
</dbReference>
<dbReference type="HOGENOM" id="CLU_015515_2_1_7"/>
<dbReference type="Gene3D" id="3.40.50.800">
    <property type="entry name" value="Anticodon-binding domain"/>
    <property type="match status" value="1"/>
</dbReference>
<dbReference type="InterPro" id="IPR027031">
    <property type="entry name" value="Gly-tRNA_synthase/POLG2"/>
</dbReference>
<feature type="binding site" evidence="8">
    <location>
        <begin position="297"/>
        <end position="302"/>
    </location>
    <ligand>
        <name>ATP</name>
        <dbReference type="ChEBI" id="CHEBI:30616"/>
    </ligand>
</feature>
<dbReference type="InterPro" id="IPR022961">
    <property type="entry name" value="Gly_tRNA_ligase_bac"/>
</dbReference>
<dbReference type="PRINTS" id="PR01043">
    <property type="entry name" value="TRNASYNTHGLY"/>
</dbReference>
<dbReference type="GO" id="GO:0004081">
    <property type="term" value="F:bis(5'-nucleosyl)-tetraphosphatase (asymmetrical) activity"/>
    <property type="evidence" value="ECO:0007669"/>
    <property type="project" value="UniProtKB-ARBA"/>
</dbReference>
<dbReference type="PANTHER" id="PTHR10745:SF8">
    <property type="entry name" value="DNA POLYMERASE SUBUNIT GAMMA-2, MITOCHONDRIAL"/>
    <property type="match status" value="1"/>
</dbReference>
<dbReference type="GO" id="GO:0004820">
    <property type="term" value="F:glycine-tRNA ligase activity"/>
    <property type="evidence" value="ECO:0007669"/>
    <property type="project" value="UniProtKB-UniRule"/>
</dbReference>
<dbReference type="InterPro" id="IPR002315">
    <property type="entry name" value="tRNA-synt_gly"/>
</dbReference>
<feature type="binding site" evidence="8">
    <location>
        <begin position="439"/>
        <end position="443"/>
    </location>
    <ligand>
        <name>substrate</name>
    </ligand>
</feature>
<dbReference type="PATRIC" id="fig|1429438.4.peg.6368"/>
<evidence type="ECO:0000259" key="9">
    <source>
        <dbReference type="PROSITE" id="PS50862"/>
    </source>
</evidence>
<comment type="caution">
    <text evidence="10">The sequence shown here is derived from an EMBL/GenBank/DDBJ whole genome shotgun (WGS) entry which is preliminary data.</text>
</comment>
<dbReference type="HAMAP" id="MF_00253_B">
    <property type="entry name" value="Gly_tRNA_synth_B"/>
    <property type="match status" value="1"/>
</dbReference>
<proteinExistence type="inferred from homology"/>
<evidence type="ECO:0000313" key="10">
    <source>
        <dbReference type="EMBL" id="ETW94713.1"/>
    </source>
</evidence>
<comment type="subcellular location">
    <subcellularLocation>
        <location evidence="8">Cytoplasm</location>
    </subcellularLocation>
</comment>
<evidence type="ECO:0000256" key="6">
    <source>
        <dbReference type="ARBA" id="ARBA00022917"/>
    </source>
</evidence>
<protein>
    <recommendedName>
        <fullName evidence="8">Glycine--tRNA ligase</fullName>
        <ecNumber evidence="8">6.1.1.14</ecNumber>
    </recommendedName>
    <alternativeName>
        <fullName evidence="8">Glycyl-tRNA synthetase</fullName>
        <shortName evidence="8">GlyRS</shortName>
    </alternativeName>
</protein>
<dbReference type="Pfam" id="PF00587">
    <property type="entry name" value="tRNA-synt_2b"/>
    <property type="match status" value="1"/>
</dbReference>
<feature type="binding site" evidence="8">
    <location>
        <position position="110"/>
    </location>
    <ligand>
        <name>substrate</name>
    </ligand>
</feature>
<dbReference type="Gene3D" id="3.30.930.10">
    <property type="entry name" value="Bira Bifunctional Protein, Domain 2"/>
    <property type="match status" value="1"/>
</dbReference>
<dbReference type="SUPFAM" id="SSF55681">
    <property type="entry name" value="Class II aaRS and biotin synthetases"/>
    <property type="match status" value="1"/>
</dbReference>
<feature type="binding site" evidence="8">
    <location>
        <begin position="287"/>
        <end position="289"/>
    </location>
    <ligand>
        <name>ATP</name>
        <dbReference type="ChEBI" id="CHEBI:30616"/>
    </ligand>
</feature>
<dbReference type="FunFam" id="3.40.50.800:FF:000002">
    <property type="entry name" value="Glycine--tRNA ligase"/>
    <property type="match status" value="1"/>
</dbReference>
<dbReference type="AlphaFoldDB" id="W4L9E2"/>
<dbReference type="GO" id="GO:0005737">
    <property type="term" value="C:cytoplasm"/>
    <property type="evidence" value="ECO:0007669"/>
    <property type="project" value="UniProtKB-SubCell"/>
</dbReference>
<dbReference type="Proteomes" id="UP000019141">
    <property type="component" value="Unassembled WGS sequence"/>
</dbReference>
<keyword evidence="4 8" id="KW-0547">Nucleotide-binding</keyword>
<name>W4L9E2_ENTF1</name>
<dbReference type="InterPro" id="IPR045864">
    <property type="entry name" value="aa-tRNA-synth_II/BPL/LPL"/>
</dbReference>
<dbReference type="EMBL" id="AZHW01001021">
    <property type="protein sequence ID" value="ETW94713.1"/>
    <property type="molecule type" value="Genomic_DNA"/>
</dbReference>
<sequence>MSKSMEQIVALCKRRGFIFQSSEIYGGIQGFWDYGPLGTELKRNVRDAWYHDMVTMHDDISVPPGAPRAFSMVGLETSIIMHPQVWKCSGHYDLFSDMMQSCRQCKKLFRADHIWDMLRETPWVESFGELFNHGKGSAETVLSDDPIAFSADEALQWAKNRRQGRRLAPGLALVRNPEGTMAGLTADLEAAPETRLNLPTLLMYMATEKKEVTGLQMPCPNCGGDLTEPRQFNLMFETHTGALQNDENKAFLRPETAQGMFVNFKNVLDSSRVRFPFGIAQIGKSFRNEITPRNFTFRSREFEQMEMEFFCHPDESLDWYRYWRDRRYKWYTDLGIASDNLILRDHDAEELAHYSVGTADVEYAFPFMQPGEYGELEGIAHRGDFDLRSHAEGKLAKDESGCLVVEQNEHGQPKYRGSGKDLTYFDDQTRERFLPHVIEPAAGADRATLAFICEAYNEDEQPDDKGEMQTRTFMKLHPKLAPVKAAVFPLVRKEGMPERAAELYRGLKAAGIAAFYDQQGAIGRRYRRQDEAGTPWCVTIDGDTMADGTVTIRDRDTLAQDRVPFDDVVSELQKRLRG</sequence>
<accession>W4L9E2</accession>
<dbReference type="GO" id="GO:0015966">
    <property type="term" value="P:diadenosine tetraphosphate biosynthetic process"/>
    <property type="evidence" value="ECO:0007669"/>
    <property type="project" value="UniProtKB-ARBA"/>
</dbReference>
<dbReference type="SUPFAM" id="SSF52954">
    <property type="entry name" value="Class II aaRS ABD-related"/>
    <property type="match status" value="1"/>
</dbReference>
<keyword evidence="6 8" id="KW-0648">Protein biosynthesis</keyword>
<keyword evidence="3 8" id="KW-0436">Ligase</keyword>
<dbReference type="InterPro" id="IPR004154">
    <property type="entry name" value="Anticodon-bd"/>
</dbReference>
<evidence type="ECO:0000256" key="8">
    <source>
        <dbReference type="HAMAP-Rule" id="MF_00253"/>
    </source>
</evidence>